<dbReference type="InterPro" id="IPR000418">
    <property type="entry name" value="Ets_dom"/>
</dbReference>
<feature type="compositionally biased region" description="Basic and acidic residues" evidence="4">
    <location>
        <begin position="154"/>
        <end position="163"/>
    </location>
</feature>
<evidence type="ECO:0000256" key="1">
    <source>
        <dbReference type="ARBA" id="ARBA00005562"/>
    </source>
</evidence>
<dbReference type="InterPro" id="IPR036388">
    <property type="entry name" value="WH-like_DNA-bd_sf"/>
</dbReference>
<dbReference type="GO" id="GO:0005634">
    <property type="term" value="C:nucleus"/>
    <property type="evidence" value="ECO:0007669"/>
    <property type="project" value="UniProtKB-SubCell"/>
</dbReference>
<sequence>MAVAVPQLPYIDFNNKFTSMEQENIDYNGLCQGIPFNYNLDISLPTVIRQSMFEKLPNDYYSSYEYSPLSEIEVTQVMTEEVCEEIQNFIIEHDASNTYPNIFPMSAVNLDAIKQEHDSDNDSVVLDFENLDFLDDHSSGSVSEIDDFGDSIDADNKSDRRPSSDSGYSETSTILPCFESISRSGSLESEDSDIDDKPYCKSNRGAKHNLLWKFLLQKLDDPNNNCVSWVSKKEGTFKFEDTVTISKEWGSRKRKSDMNFEKLSRGIRHYYKSGLMSRVSSERLVYKFHWSSVPKRHRKY</sequence>
<evidence type="ECO:0000313" key="6">
    <source>
        <dbReference type="EMBL" id="KAK6191449.1"/>
    </source>
</evidence>
<dbReference type="GO" id="GO:0000981">
    <property type="term" value="F:DNA-binding transcription factor activity, RNA polymerase II-specific"/>
    <property type="evidence" value="ECO:0007669"/>
    <property type="project" value="TreeGrafter"/>
</dbReference>
<protein>
    <recommendedName>
        <fullName evidence="5">ETS domain-containing protein</fullName>
    </recommendedName>
</protein>
<dbReference type="PRINTS" id="PR00454">
    <property type="entry name" value="ETSDOMAIN"/>
</dbReference>
<comment type="subcellular location">
    <subcellularLocation>
        <location evidence="3">Nucleus</location>
    </subcellularLocation>
</comment>
<comment type="caution">
    <text evidence="6">The sequence shown here is derived from an EMBL/GenBank/DDBJ whole genome shotgun (WGS) entry which is preliminary data.</text>
</comment>
<gene>
    <name evidence="6" type="ORF">SNE40_003136</name>
</gene>
<feature type="compositionally biased region" description="Acidic residues" evidence="4">
    <location>
        <begin position="144"/>
        <end position="153"/>
    </location>
</feature>
<reference evidence="6 7" key="1">
    <citation type="submission" date="2024-01" db="EMBL/GenBank/DDBJ databases">
        <title>The genome of the rayed Mediterranean limpet Patella caerulea (Linnaeus, 1758).</title>
        <authorList>
            <person name="Anh-Thu Weber A."/>
            <person name="Halstead-Nussloch G."/>
        </authorList>
    </citation>
    <scope>NUCLEOTIDE SEQUENCE [LARGE SCALE GENOMIC DNA]</scope>
    <source>
        <strain evidence="6">AATW-2023a</strain>
        <tissue evidence="6">Whole specimen</tissue>
    </source>
</reference>
<dbReference type="GO" id="GO:0030154">
    <property type="term" value="P:cell differentiation"/>
    <property type="evidence" value="ECO:0007669"/>
    <property type="project" value="TreeGrafter"/>
</dbReference>
<proteinExistence type="inferred from homology"/>
<dbReference type="GO" id="GO:0043565">
    <property type="term" value="F:sequence-specific DNA binding"/>
    <property type="evidence" value="ECO:0007669"/>
    <property type="project" value="InterPro"/>
</dbReference>
<dbReference type="Proteomes" id="UP001347796">
    <property type="component" value="Unassembled WGS sequence"/>
</dbReference>
<feature type="region of interest" description="Disordered" evidence="4">
    <location>
        <begin position="142"/>
        <end position="171"/>
    </location>
</feature>
<dbReference type="PANTHER" id="PTHR11849">
    <property type="entry name" value="ETS"/>
    <property type="match status" value="1"/>
</dbReference>
<dbReference type="EMBL" id="JAZGQO010000002">
    <property type="protein sequence ID" value="KAK6191449.1"/>
    <property type="molecule type" value="Genomic_DNA"/>
</dbReference>
<keyword evidence="3" id="KW-0539">Nucleus</keyword>
<evidence type="ECO:0000313" key="7">
    <source>
        <dbReference type="Proteomes" id="UP001347796"/>
    </source>
</evidence>
<dbReference type="Pfam" id="PF00178">
    <property type="entry name" value="Ets"/>
    <property type="match status" value="1"/>
</dbReference>
<feature type="domain" description="ETS" evidence="5">
    <location>
        <begin position="209"/>
        <end position="289"/>
    </location>
</feature>
<keyword evidence="7" id="KW-1185">Reference proteome</keyword>
<name>A0AAN8Q0K0_PATCE</name>
<dbReference type="PROSITE" id="PS50061">
    <property type="entry name" value="ETS_DOMAIN_3"/>
    <property type="match status" value="1"/>
</dbReference>
<dbReference type="SMART" id="SM00413">
    <property type="entry name" value="ETS"/>
    <property type="match status" value="1"/>
</dbReference>
<dbReference type="InterPro" id="IPR046328">
    <property type="entry name" value="ETS_fam"/>
</dbReference>
<dbReference type="AlphaFoldDB" id="A0AAN8Q0K0"/>
<comment type="similarity">
    <text evidence="1 3">Belongs to the ETS family.</text>
</comment>
<evidence type="ECO:0000259" key="5">
    <source>
        <dbReference type="PROSITE" id="PS50061"/>
    </source>
</evidence>
<evidence type="ECO:0000256" key="4">
    <source>
        <dbReference type="SAM" id="MobiDB-lite"/>
    </source>
</evidence>
<organism evidence="6 7">
    <name type="scientific">Patella caerulea</name>
    <name type="common">Rayed Mediterranean limpet</name>
    <dbReference type="NCBI Taxonomy" id="87958"/>
    <lineage>
        <taxon>Eukaryota</taxon>
        <taxon>Metazoa</taxon>
        <taxon>Spiralia</taxon>
        <taxon>Lophotrochozoa</taxon>
        <taxon>Mollusca</taxon>
        <taxon>Gastropoda</taxon>
        <taxon>Patellogastropoda</taxon>
        <taxon>Patelloidea</taxon>
        <taxon>Patellidae</taxon>
        <taxon>Patella</taxon>
    </lineage>
</organism>
<evidence type="ECO:0000256" key="2">
    <source>
        <dbReference type="ARBA" id="ARBA00023125"/>
    </source>
</evidence>
<accession>A0AAN8Q0K0</accession>
<dbReference type="InterPro" id="IPR036390">
    <property type="entry name" value="WH_DNA-bd_sf"/>
</dbReference>
<dbReference type="Gene3D" id="1.10.10.10">
    <property type="entry name" value="Winged helix-like DNA-binding domain superfamily/Winged helix DNA-binding domain"/>
    <property type="match status" value="1"/>
</dbReference>
<dbReference type="PANTHER" id="PTHR11849:SF182">
    <property type="entry name" value="SAM POINTED DOMAIN-CONTAINING ETS TRANSCRIPTION FACTOR"/>
    <property type="match status" value="1"/>
</dbReference>
<evidence type="ECO:0000256" key="3">
    <source>
        <dbReference type="RuleBase" id="RU004019"/>
    </source>
</evidence>
<dbReference type="SUPFAM" id="SSF46785">
    <property type="entry name" value="Winged helix' DNA-binding domain"/>
    <property type="match status" value="1"/>
</dbReference>
<keyword evidence="2 3" id="KW-0238">DNA-binding</keyword>